<dbReference type="EMBL" id="ABCB02000007">
    <property type="protein sequence ID" value="EDO63074.1"/>
    <property type="molecule type" value="Genomic_DNA"/>
</dbReference>
<feature type="compositionally biased region" description="Basic and acidic residues" evidence="1">
    <location>
        <begin position="1"/>
        <end position="19"/>
    </location>
</feature>
<evidence type="ECO:0000256" key="1">
    <source>
        <dbReference type="SAM" id="MobiDB-lite"/>
    </source>
</evidence>
<reference evidence="2 3" key="2">
    <citation type="submission" date="2007-08" db="EMBL/GenBank/DDBJ databases">
        <authorList>
            <person name="Fulton L."/>
            <person name="Clifton S."/>
            <person name="Fulton B."/>
            <person name="Xu J."/>
            <person name="Minx P."/>
            <person name="Pepin K.H."/>
            <person name="Johnson M."/>
            <person name="Thiruvilangam P."/>
            <person name="Bhonagiri V."/>
            <person name="Nash W.E."/>
            <person name="Wang C."/>
            <person name="Mardis E.R."/>
            <person name="Wilson R.K."/>
        </authorList>
    </citation>
    <scope>NUCLEOTIDE SEQUENCE [LARGE SCALE GENOMIC DNA]</scope>
    <source>
        <strain evidence="2 3">DSM 753</strain>
    </source>
</reference>
<gene>
    <name evidence="2" type="ORF">CLOLEP_00155</name>
</gene>
<reference evidence="2 3" key="1">
    <citation type="submission" date="2007-08" db="EMBL/GenBank/DDBJ databases">
        <title>Draft genome sequence of Clostridium leptum (DSM 753).</title>
        <authorList>
            <person name="Sudarsanam P."/>
            <person name="Ley R."/>
            <person name="Guruge J."/>
            <person name="Turnbaugh P.J."/>
            <person name="Mahowald M."/>
            <person name="Liep D."/>
            <person name="Gordon J."/>
        </authorList>
    </citation>
    <scope>NUCLEOTIDE SEQUENCE [LARGE SCALE GENOMIC DNA]</scope>
    <source>
        <strain evidence="2 3">DSM 753</strain>
    </source>
</reference>
<name>A7VNM9_9FIRM</name>
<sequence length="35" mass="4014">MAADRKSSDCYRSHDDAMMMHENLSSKTNEAQEHS</sequence>
<dbReference type="HOGENOM" id="CLU_3364298_0_0_9"/>
<comment type="caution">
    <text evidence="2">The sequence shown here is derived from an EMBL/GenBank/DDBJ whole genome shotgun (WGS) entry which is preliminary data.</text>
</comment>
<dbReference type="AlphaFoldDB" id="A7VNM9"/>
<evidence type="ECO:0000313" key="3">
    <source>
        <dbReference type="Proteomes" id="UP000003490"/>
    </source>
</evidence>
<protein>
    <submittedName>
        <fullName evidence="2">Uncharacterized protein</fullName>
    </submittedName>
</protein>
<accession>A7VNM9</accession>
<evidence type="ECO:0000313" key="2">
    <source>
        <dbReference type="EMBL" id="EDO63074.1"/>
    </source>
</evidence>
<organism evidence="2 3">
    <name type="scientific">[Clostridium] leptum DSM 753</name>
    <dbReference type="NCBI Taxonomy" id="428125"/>
    <lineage>
        <taxon>Bacteria</taxon>
        <taxon>Bacillati</taxon>
        <taxon>Bacillota</taxon>
        <taxon>Clostridia</taxon>
        <taxon>Eubacteriales</taxon>
        <taxon>Oscillospiraceae</taxon>
        <taxon>Oscillospiraceae incertae sedis</taxon>
    </lineage>
</organism>
<feature type="region of interest" description="Disordered" evidence="1">
    <location>
        <begin position="1"/>
        <end position="35"/>
    </location>
</feature>
<proteinExistence type="predicted"/>
<dbReference type="Proteomes" id="UP000003490">
    <property type="component" value="Unassembled WGS sequence"/>
</dbReference>